<name>A0A7X0XPG7_9LIST</name>
<sequence length="331" mass="39372">MAYPGALVYNNGTSGGYILYRKARCNMHISVKPLLTFDELIEKMKDLGIHFDRVTETEAKDFLSNSNYFFKIGAFRKNFHKDFEGRYNIDFRQLQELARLDMKLRYLLLQYCLDIEHSIKTYLLRLITNDPDEDGYDIVQHIFSTQRNATEFKNAIFSSVRFYDKGKLKFIDGFQKYYEKPPVWVVLEIMTMSKLKPFIVYLSNAKPRNTKLKKIRNGIRYTSMLRNECAHNRPIIFNLRNNNHHISKPIYTNAKRKGFTNEEIQIYKVAQIFALMDLHALVCGDGMRRNRFKDFVVFKQEFQRVEDLFQDNKYISRFQSAINRLVDIYQI</sequence>
<organism evidence="1 3">
    <name type="scientific">Listeria booriae</name>
    <dbReference type="NCBI Taxonomy" id="1552123"/>
    <lineage>
        <taxon>Bacteria</taxon>
        <taxon>Bacillati</taxon>
        <taxon>Bacillota</taxon>
        <taxon>Bacilli</taxon>
        <taxon>Bacillales</taxon>
        <taxon>Listeriaceae</taxon>
        <taxon>Listeria</taxon>
    </lineage>
</organism>
<accession>A0A7X0XPG7</accession>
<dbReference type="RefSeq" id="WP_185494606.1">
    <property type="nucleotide sequence ID" value="NZ_JAARUV010000001.1"/>
</dbReference>
<dbReference type="EMBL" id="JAARZA010000001">
    <property type="protein sequence ID" value="MBC2239509.1"/>
    <property type="molecule type" value="Genomic_DNA"/>
</dbReference>
<evidence type="ECO:0000313" key="2">
    <source>
        <dbReference type="EMBL" id="MBC2239509.1"/>
    </source>
</evidence>
<dbReference type="Pfam" id="PF07751">
    <property type="entry name" value="Abi_2"/>
    <property type="match status" value="1"/>
</dbReference>
<comment type="caution">
    <text evidence="1">The sequence shown here is derived from an EMBL/GenBank/DDBJ whole genome shotgun (WGS) entry which is preliminary data.</text>
</comment>
<dbReference type="InterPro" id="IPR011664">
    <property type="entry name" value="Abi_system_AbiD/AbiF-like"/>
</dbReference>
<reference evidence="3 4" key="1">
    <citation type="submission" date="2020-03" db="EMBL/GenBank/DDBJ databases">
        <title>Soil Listeria distribution.</title>
        <authorList>
            <person name="Liao J."/>
            <person name="Wiedmann M."/>
        </authorList>
    </citation>
    <scope>NUCLEOTIDE SEQUENCE [LARGE SCALE GENOMIC DNA]</scope>
    <source>
        <strain evidence="2 4">FSL L7-0149</strain>
        <strain evidence="1 3">FSL L7-1017</strain>
    </source>
</reference>
<dbReference type="Proteomes" id="UP000553016">
    <property type="component" value="Unassembled WGS sequence"/>
</dbReference>
<evidence type="ECO:0000313" key="4">
    <source>
        <dbReference type="Proteomes" id="UP000553016"/>
    </source>
</evidence>
<dbReference type="EMBL" id="JAARUV010000001">
    <property type="protein sequence ID" value="MBC1778337.1"/>
    <property type="molecule type" value="Genomic_DNA"/>
</dbReference>
<evidence type="ECO:0000313" key="1">
    <source>
        <dbReference type="EMBL" id="MBC1778337.1"/>
    </source>
</evidence>
<dbReference type="Proteomes" id="UP000547643">
    <property type="component" value="Unassembled WGS sequence"/>
</dbReference>
<proteinExistence type="predicted"/>
<dbReference type="AlphaFoldDB" id="A0A7X0XPG7"/>
<protein>
    <submittedName>
        <fullName evidence="1">Abi family protein</fullName>
    </submittedName>
</protein>
<evidence type="ECO:0000313" key="3">
    <source>
        <dbReference type="Proteomes" id="UP000547643"/>
    </source>
</evidence>
<gene>
    <name evidence="1" type="ORF">HCA46_05740</name>
    <name evidence="2" type="ORF">HCB35_03375</name>
</gene>